<protein>
    <submittedName>
        <fullName evidence="2">Uncharacterized protein</fullName>
    </submittedName>
</protein>
<feature type="region of interest" description="Disordered" evidence="1">
    <location>
        <begin position="41"/>
        <end position="140"/>
    </location>
</feature>
<feature type="non-terminal residue" evidence="2">
    <location>
        <position position="291"/>
    </location>
</feature>
<feature type="compositionally biased region" description="Gly residues" evidence="1">
    <location>
        <begin position="238"/>
        <end position="249"/>
    </location>
</feature>
<sequence>GCCRRPGCRRRIDVWQGGGGQGHAVGAVRGGRRPLRTRLGAARPRHRQGLRAVHERGRLPGRLRQSHRSQRCGRQPVPSCGPRGRSRFSWNRRSSAVSRGSHRGTREPGTGGGGDRTRTGSESPVGGGAPGRGGRPVPRSCGAVGPVHPAPVLLPLCTCRRRDRGVPARRVFSNRRGVPHLSARTASALRRLQSHSRGYGSCQLGTVRFPGRPVCERGVERVPRAGPASGPAAVGSAGASGGGGAGHLGTGCSPRHTSEPFSPAASGRGSALGTAGAREPRVGTGRRGQRL</sequence>
<feature type="compositionally biased region" description="Basic residues" evidence="1">
    <location>
        <begin position="59"/>
        <end position="71"/>
    </location>
</feature>
<organism evidence="2">
    <name type="scientific">marine metagenome</name>
    <dbReference type="NCBI Taxonomy" id="408172"/>
    <lineage>
        <taxon>unclassified sequences</taxon>
        <taxon>metagenomes</taxon>
        <taxon>ecological metagenomes</taxon>
    </lineage>
</organism>
<proteinExistence type="predicted"/>
<feature type="compositionally biased region" description="Low complexity" evidence="1">
    <location>
        <begin position="224"/>
        <end position="237"/>
    </location>
</feature>
<dbReference type="AlphaFoldDB" id="A0A382UQU3"/>
<feature type="region of interest" description="Disordered" evidence="1">
    <location>
        <begin position="222"/>
        <end position="291"/>
    </location>
</feature>
<feature type="non-terminal residue" evidence="2">
    <location>
        <position position="1"/>
    </location>
</feature>
<dbReference type="EMBL" id="UINC01145757">
    <property type="protein sequence ID" value="SVD36078.1"/>
    <property type="molecule type" value="Genomic_DNA"/>
</dbReference>
<name>A0A382UQU3_9ZZZZ</name>
<evidence type="ECO:0000256" key="1">
    <source>
        <dbReference type="SAM" id="MobiDB-lite"/>
    </source>
</evidence>
<reference evidence="2" key="1">
    <citation type="submission" date="2018-05" db="EMBL/GenBank/DDBJ databases">
        <authorList>
            <person name="Lanie J.A."/>
            <person name="Ng W.-L."/>
            <person name="Kazmierczak K.M."/>
            <person name="Andrzejewski T.M."/>
            <person name="Davidsen T.M."/>
            <person name="Wayne K.J."/>
            <person name="Tettelin H."/>
            <person name="Glass J.I."/>
            <person name="Rusch D."/>
            <person name="Podicherti R."/>
            <person name="Tsui H.-C.T."/>
            <person name="Winkler M.E."/>
        </authorList>
    </citation>
    <scope>NUCLEOTIDE SEQUENCE</scope>
</reference>
<accession>A0A382UQU3</accession>
<gene>
    <name evidence="2" type="ORF">METZ01_LOCUS388932</name>
</gene>
<feature type="compositionally biased region" description="Gly residues" evidence="1">
    <location>
        <begin position="125"/>
        <end position="134"/>
    </location>
</feature>
<feature type="compositionally biased region" description="Polar residues" evidence="1">
    <location>
        <begin position="88"/>
        <end position="98"/>
    </location>
</feature>
<evidence type="ECO:0000313" key="2">
    <source>
        <dbReference type="EMBL" id="SVD36078.1"/>
    </source>
</evidence>